<dbReference type="EMBL" id="JAKKPZ010000103">
    <property type="protein sequence ID" value="KAI1702204.1"/>
    <property type="molecule type" value="Genomic_DNA"/>
</dbReference>
<keyword evidence="2" id="KW-0732">Signal</keyword>
<dbReference type="InterPro" id="IPR033121">
    <property type="entry name" value="PEPTIDASE_A1"/>
</dbReference>
<keyword evidence="4" id="KW-0645">Protease</keyword>
<dbReference type="CDD" id="cd05471">
    <property type="entry name" value="pepsin_like"/>
    <property type="match status" value="1"/>
</dbReference>
<evidence type="ECO:0000256" key="2">
    <source>
        <dbReference type="SAM" id="SignalP"/>
    </source>
</evidence>
<gene>
    <name evidence="4" type="ORF">DdX_15619</name>
</gene>
<keyword evidence="5" id="KW-1185">Reference proteome</keyword>
<dbReference type="Proteomes" id="UP001201812">
    <property type="component" value="Unassembled WGS sequence"/>
</dbReference>
<feature type="signal peptide" evidence="2">
    <location>
        <begin position="1"/>
        <end position="24"/>
    </location>
</feature>
<dbReference type="InterPro" id="IPR001461">
    <property type="entry name" value="Aspartic_peptidase_A1"/>
</dbReference>
<dbReference type="Gene3D" id="2.40.70.10">
    <property type="entry name" value="Acid Proteases"/>
    <property type="match status" value="2"/>
</dbReference>
<feature type="chain" id="PRO_5042245949" evidence="2">
    <location>
        <begin position="25"/>
        <end position="414"/>
    </location>
</feature>
<comment type="similarity">
    <text evidence="1">Belongs to the peptidase A1 family.</text>
</comment>
<name>A0AAD4MR29_9BILA</name>
<dbReference type="PANTHER" id="PTHR47966:SF51">
    <property type="entry name" value="BETA-SITE APP-CLEAVING ENZYME, ISOFORM A-RELATED"/>
    <property type="match status" value="1"/>
</dbReference>
<dbReference type="InterPro" id="IPR034164">
    <property type="entry name" value="Pepsin-like_dom"/>
</dbReference>
<organism evidence="4 5">
    <name type="scientific">Ditylenchus destructor</name>
    <dbReference type="NCBI Taxonomy" id="166010"/>
    <lineage>
        <taxon>Eukaryota</taxon>
        <taxon>Metazoa</taxon>
        <taxon>Ecdysozoa</taxon>
        <taxon>Nematoda</taxon>
        <taxon>Chromadorea</taxon>
        <taxon>Rhabditida</taxon>
        <taxon>Tylenchina</taxon>
        <taxon>Tylenchomorpha</taxon>
        <taxon>Sphaerularioidea</taxon>
        <taxon>Anguinidae</taxon>
        <taxon>Anguininae</taxon>
        <taxon>Ditylenchus</taxon>
    </lineage>
</organism>
<dbReference type="AlphaFoldDB" id="A0AAD4MR29"/>
<proteinExistence type="inferred from homology"/>
<evidence type="ECO:0000256" key="1">
    <source>
        <dbReference type="ARBA" id="ARBA00007447"/>
    </source>
</evidence>
<dbReference type="PANTHER" id="PTHR47966">
    <property type="entry name" value="BETA-SITE APP-CLEAVING ENZYME, ISOFORM A-RELATED"/>
    <property type="match status" value="1"/>
</dbReference>
<dbReference type="GO" id="GO:0004190">
    <property type="term" value="F:aspartic-type endopeptidase activity"/>
    <property type="evidence" value="ECO:0007669"/>
    <property type="project" value="InterPro"/>
</dbReference>
<comment type="caution">
    <text evidence="4">The sequence shown here is derived from an EMBL/GenBank/DDBJ whole genome shotgun (WGS) entry which is preliminary data.</text>
</comment>
<evidence type="ECO:0000313" key="4">
    <source>
        <dbReference type="EMBL" id="KAI1702204.1"/>
    </source>
</evidence>
<accession>A0AAD4MR29</accession>
<sequence>MMSFLSFALILCPFFLVNFPPATSGVIHQIGGVARQMTPEHHRQRVRLRGGHARQHLLSPMDAQDATRNVTVDESTAEGNFYNEFVANITVGTPPQNVTVSFDFFYSSDFFLADSHISSSSRYQENYKLWQTYNSSASSTYVDLHKHFSIPISGSRFTSTDGYIGKDVMNVSSFSAKVAIGVVTSTWYFNGFAGTAGLHSTNSSISNATGNLITQLAPQLDQPVVTLKSNYCMDYSNPNKTIQITLGSLDEEHCQSDWLFAPTVPPRYNVGYQVNASSAVAASANGTVLAQISGQVAVYVDEAYWQEYASRSVYYLFLNASGSVWNDDSWQYEADCNSAGNVTLPLANGNLVFTPSDYLEKVPKSDVCRLSINRDTYSTGDYIELGRRFLNSHCVAYNAQSQQFGFVKVQPASS</sequence>
<feature type="domain" description="Peptidase A1" evidence="3">
    <location>
        <begin position="85"/>
        <end position="407"/>
    </location>
</feature>
<dbReference type="GO" id="GO:0006508">
    <property type="term" value="P:proteolysis"/>
    <property type="evidence" value="ECO:0007669"/>
    <property type="project" value="UniProtKB-KW"/>
</dbReference>
<reference evidence="4" key="1">
    <citation type="submission" date="2022-01" db="EMBL/GenBank/DDBJ databases">
        <title>Genome Sequence Resource for Two Populations of Ditylenchus destructor, the Migratory Endoparasitic Phytonematode.</title>
        <authorList>
            <person name="Zhang H."/>
            <person name="Lin R."/>
            <person name="Xie B."/>
        </authorList>
    </citation>
    <scope>NUCLEOTIDE SEQUENCE</scope>
    <source>
        <strain evidence="4">BazhouSP</strain>
    </source>
</reference>
<dbReference type="Pfam" id="PF00026">
    <property type="entry name" value="Asp"/>
    <property type="match status" value="1"/>
</dbReference>
<evidence type="ECO:0000259" key="3">
    <source>
        <dbReference type="PROSITE" id="PS51767"/>
    </source>
</evidence>
<dbReference type="PROSITE" id="PS51767">
    <property type="entry name" value="PEPTIDASE_A1"/>
    <property type="match status" value="1"/>
</dbReference>
<protein>
    <submittedName>
        <fullName evidence="4">Eukaryotic aspartyl protease domain-containing protein</fullName>
    </submittedName>
</protein>
<dbReference type="InterPro" id="IPR021109">
    <property type="entry name" value="Peptidase_aspartic_dom_sf"/>
</dbReference>
<keyword evidence="4" id="KW-0378">Hydrolase</keyword>
<dbReference type="SUPFAM" id="SSF50630">
    <property type="entry name" value="Acid proteases"/>
    <property type="match status" value="1"/>
</dbReference>
<evidence type="ECO:0000313" key="5">
    <source>
        <dbReference type="Proteomes" id="UP001201812"/>
    </source>
</evidence>